<evidence type="ECO:0000256" key="2">
    <source>
        <dbReference type="SAM" id="MobiDB-lite"/>
    </source>
</evidence>
<dbReference type="InterPro" id="IPR040357">
    <property type="entry name" value="Vma22/CCDC115"/>
</dbReference>
<accession>A0A9W9NH59</accession>
<dbReference type="AlphaFoldDB" id="A0A9W9NH59"/>
<protein>
    <recommendedName>
        <fullName evidence="1">Vacuolar ATPase assembly protein VMA22</fullName>
    </recommendedName>
</protein>
<sequence>MAQIPTPPPSRVGSEVPESSNGQRKLAESSAICSELKHTLDGLLEQYLLLLDQQQELHAALSKKLSSGFLALAHANYTCPPGRRYGTDYYDERMKATQGISIRDQDTEEHTNETSSTGNATPDQQKAEEKPEESQAGAVGKESVSPADTHDESEKSTRKTDSPTTSSPSPDLKDDLGRANDDSGAKPKKFRSNDPIHWYGILVPQSLRNAQKSFRDAVQTDVPELAGTIVEMRALEEKIAELRNKLGP</sequence>
<feature type="compositionally biased region" description="Basic and acidic residues" evidence="2">
    <location>
        <begin position="148"/>
        <end position="161"/>
    </location>
</feature>
<dbReference type="PANTHER" id="PTHR31996:SF2">
    <property type="entry name" value="COILED-COIL DOMAIN-CONTAINING PROTEIN 115"/>
    <property type="match status" value="1"/>
</dbReference>
<evidence type="ECO:0000313" key="4">
    <source>
        <dbReference type="Proteomes" id="UP001150941"/>
    </source>
</evidence>
<evidence type="ECO:0000313" key="3">
    <source>
        <dbReference type="EMBL" id="KAJ5219897.1"/>
    </source>
</evidence>
<dbReference type="GO" id="GO:0051082">
    <property type="term" value="F:unfolded protein binding"/>
    <property type="evidence" value="ECO:0007669"/>
    <property type="project" value="TreeGrafter"/>
</dbReference>
<dbReference type="GeneID" id="83205700"/>
<evidence type="ECO:0000256" key="1">
    <source>
        <dbReference type="ARBA" id="ARBA00093634"/>
    </source>
</evidence>
<proteinExistence type="predicted"/>
<dbReference type="Proteomes" id="UP001150941">
    <property type="component" value="Unassembled WGS sequence"/>
</dbReference>
<dbReference type="GO" id="GO:1990871">
    <property type="term" value="C:Vma12-Vma22 assembly complex"/>
    <property type="evidence" value="ECO:0007669"/>
    <property type="project" value="TreeGrafter"/>
</dbReference>
<feature type="compositionally biased region" description="Pro residues" evidence="2">
    <location>
        <begin position="1"/>
        <end position="10"/>
    </location>
</feature>
<feature type="compositionally biased region" description="Polar residues" evidence="2">
    <location>
        <begin position="113"/>
        <end position="124"/>
    </location>
</feature>
<gene>
    <name evidence="3" type="ORF">N7468_009101</name>
</gene>
<feature type="compositionally biased region" description="Basic and acidic residues" evidence="2">
    <location>
        <begin position="171"/>
        <end position="185"/>
    </location>
</feature>
<dbReference type="RefSeq" id="XP_058326727.1">
    <property type="nucleotide sequence ID" value="XM_058478397.1"/>
</dbReference>
<organism evidence="3 4">
    <name type="scientific">Penicillium chermesinum</name>
    <dbReference type="NCBI Taxonomy" id="63820"/>
    <lineage>
        <taxon>Eukaryota</taxon>
        <taxon>Fungi</taxon>
        <taxon>Dikarya</taxon>
        <taxon>Ascomycota</taxon>
        <taxon>Pezizomycotina</taxon>
        <taxon>Eurotiomycetes</taxon>
        <taxon>Eurotiomycetidae</taxon>
        <taxon>Eurotiales</taxon>
        <taxon>Aspergillaceae</taxon>
        <taxon>Penicillium</taxon>
    </lineage>
</organism>
<dbReference type="GO" id="GO:0070072">
    <property type="term" value="P:vacuolar proton-transporting V-type ATPase complex assembly"/>
    <property type="evidence" value="ECO:0007669"/>
    <property type="project" value="InterPro"/>
</dbReference>
<comment type="caution">
    <text evidence="3">The sequence shown here is derived from an EMBL/GenBank/DDBJ whole genome shotgun (WGS) entry which is preliminary data.</text>
</comment>
<feature type="region of interest" description="Disordered" evidence="2">
    <location>
        <begin position="1"/>
        <end position="28"/>
    </location>
</feature>
<dbReference type="Pfam" id="PF21730">
    <property type="entry name" value="Vma22_CCDC115"/>
    <property type="match status" value="1"/>
</dbReference>
<keyword evidence="4" id="KW-1185">Reference proteome</keyword>
<reference evidence="3" key="1">
    <citation type="submission" date="2022-11" db="EMBL/GenBank/DDBJ databases">
        <authorList>
            <person name="Petersen C."/>
        </authorList>
    </citation>
    <scope>NUCLEOTIDE SEQUENCE</scope>
    <source>
        <strain evidence="3">IBT 19713</strain>
    </source>
</reference>
<dbReference type="OrthoDB" id="408631at2759"/>
<feature type="region of interest" description="Disordered" evidence="2">
    <location>
        <begin position="99"/>
        <end position="195"/>
    </location>
</feature>
<name>A0A9W9NH59_9EURO</name>
<dbReference type="PANTHER" id="PTHR31996">
    <property type="entry name" value="COILED-COIL DOMAIN-CONTAINING PROTEIN 115"/>
    <property type="match status" value="1"/>
</dbReference>
<reference evidence="3" key="2">
    <citation type="journal article" date="2023" name="IMA Fungus">
        <title>Comparative genomic study of the Penicillium genus elucidates a diverse pangenome and 15 lateral gene transfer events.</title>
        <authorList>
            <person name="Petersen C."/>
            <person name="Sorensen T."/>
            <person name="Nielsen M.R."/>
            <person name="Sondergaard T.E."/>
            <person name="Sorensen J.L."/>
            <person name="Fitzpatrick D.A."/>
            <person name="Frisvad J.C."/>
            <person name="Nielsen K.L."/>
        </authorList>
    </citation>
    <scope>NUCLEOTIDE SEQUENCE</scope>
    <source>
        <strain evidence="3">IBT 19713</strain>
    </source>
</reference>
<dbReference type="EMBL" id="JAPQKS010000007">
    <property type="protein sequence ID" value="KAJ5219897.1"/>
    <property type="molecule type" value="Genomic_DNA"/>
</dbReference>
<feature type="compositionally biased region" description="Basic and acidic residues" evidence="2">
    <location>
        <begin position="103"/>
        <end position="112"/>
    </location>
</feature>